<dbReference type="Gene3D" id="1.20.1640.10">
    <property type="entry name" value="Multidrug efflux transporter AcrB transmembrane domain"/>
    <property type="match status" value="2"/>
</dbReference>
<evidence type="ECO:0000256" key="1">
    <source>
        <dbReference type="SAM" id="Phobius"/>
    </source>
</evidence>
<dbReference type="Pfam" id="PF00873">
    <property type="entry name" value="ACR_tran"/>
    <property type="match status" value="1"/>
</dbReference>
<dbReference type="KEGG" id="metu:GNH96_10470"/>
<feature type="transmembrane region" description="Helical" evidence="1">
    <location>
        <begin position="331"/>
        <end position="351"/>
    </location>
</feature>
<feature type="transmembrane region" description="Helical" evidence="1">
    <location>
        <begin position="535"/>
        <end position="559"/>
    </location>
</feature>
<gene>
    <name evidence="2" type="ORF">GNH96_10470</name>
</gene>
<dbReference type="SUPFAM" id="SSF82714">
    <property type="entry name" value="Multidrug efflux transporter AcrB TolC docking domain, DN and DC subdomains"/>
    <property type="match status" value="2"/>
</dbReference>
<dbReference type="InterPro" id="IPR001036">
    <property type="entry name" value="Acrflvin-R"/>
</dbReference>
<feature type="transmembrane region" description="Helical" evidence="1">
    <location>
        <begin position="1007"/>
        <end position="1033"/>
    </location>
</feature>
<name>A0A858Q9J0_9GAMM</name>
<dbReference type="GO" id="GO:0005886">
    <property type="term" value="C:plasma membrane"/>
    <property type="evidence" value="ECO:0007669"/>
    <property type="project" value="TreeGrafter"/>
</dbReference>
<feature type="transmembrane region" description="Helical" evidence="1">
    <location>
        <begin position="6"/>
        <end position="27"/>
    </location>
</feature>
<dbReference type="SUPFAM" id="SSF82866">
    <property type="entry name" value="Multidrug efflux transporter AcrB transmembrane domain"/>
    <property type="match status" value="2"/>
</dbReference>
<evidence type="ECO:0000313" key="2">
    <source>
        <dbReference type="EMBL" id="QJD30356.1"/>
    </source>
</evidence>
<feature type="transmembrane region" description="Helical" evidence="1">
    <location>
        <begin position="873"/>
        <end position="893"/>
    </location>
</feature>
<feature type="transmembrane region" description="Helical" evidence="1">
    <location>
        <begin position="428"/>
        <end position="449"/>
    </location>
</feature>
<keyword evidence="1" id="KW-0472">Membrane</keyword>
<evidence type="ECO:0000313" key="3">
    <source>
        <dbReference type="Proteomes" id="UP000503004"/>
    </source>
</evidence>
<dbReference type="InterPro" id="IPR027463">
    <property type="entry name" value="AcrB_DN_DC_subdom"/>
</dbReference>
<dbReference type="GO" id="GO:0042910">
    <property type="term" value="F:xenobiotic transmembrane transporter activity"/>
    <property type="evidence" value="ECO:0007669"/>
    <property type="project" value="TreeGrafter"/>
</dbReference>
<feature type="transmembrane region" description="Helical" evidence="1">
    <location>
        <begin position="358"/>
        <end position="378"/>
    </location>
</feature>
<dbReference type="Gene3D" id="3.30.70.1440">
    <property type="entry name" value="Multidrug efflux transporter AcrB pore domain"/>
    <property type="match status" value="1"/>
</dbReference>
<organism evidence="2 3">
    <name type="scientific">Methylococcus geothermalis</name>
    <dbReference type="NCBI Taxonomy" id="2681310"/>
    <lineage>
        <taxon>Bacteria</taxon>
        <taxon>Pseudomonadati</taxon>
        <taxon>Pseudomonadota</taxon>
        <taxon>Gammaproteobacteria</taxon>
        <taxon>Methylococcales</taxon>
        <taxon>Methylococcaceae</taxon>
        <taxon>Methylococcus</taxon>
    </lineage>
</organism>
<dbReference type="Proteomes" id="UP000503004">
    <property type="component" value="Chromosome"/>
</dbReference>
<proteinExistence type="predicted"/>
<dbReference type="Gene3D" id="3.30.2090.10">
    <property type="entry name" value="Multidrug efflux transporter AcrB TolC docking domain, DN and DC subdomains"/>
    <property type="match status" value="2"/>
</dbReference>
<dbReference type="PANTHER" id="PTHR32063">
    <property type="match status" value="1"/>
</dbReference>
<dbReference type="PANTHER" id="PTHR32063:SF8">
    <property type="entry name" value="CATION EFFLUX PROTEIN"/>
    <property type="match status" value="1"/>
</dbReference>
<dbReference type="EMBL" id="CP046565">
    <property type="protein sequence ID" value="QJD30356.1"/>
    <property type="molecule type" value="Genomic_DNA"/>
</dbReference>
<feature type="transmembrane region" description="Helical" evidence="1">
    <location>
        <begin position="976"/>
        <end position="995"/>
    </location>
</feature>
<accession>A0A858Q9J0</accession>
<sequence length="1051" mass="112930">MPRFALRFPYFIIVCGLMAGVLGVSALLRMPVDLFPSINIPVVMVATFYSGMPPQQIETAITAPFERMFTLASDVDHIESRSLPGVSLIKVYFHPGSNPDSALTGISNLAMATLRRLPQGTLPPVILKSDASSMPVCLVTFRGKDLAEKDLLDIARFNVRNQMASVPGASVPLPFGGKMRQIQVYVDPVKMQAYGLSIDDVVSSVNDANLILPAGFSRIGNLTYNIYTNSQVATMRELEQVPLRTVGQGAVMVGDVGRAKDDTMIQTNIVRIDGQRSVYVPVLKQGGNTNTIAIVDGIKDIVSRLLDVPKTLVTDVIFDQSLFVKSAIENLMHEGLTGLCLTGLMILMFLGSPRATGAVMLSIPLSALTMFFVMYLGGGSVNTMLLGGLALAFSRLIDNSVIVLENIFRHMEMGKPAAEAAERGGMEVSLPVLAATLTMAIVFFPVSFLQGVSKFLFSALGLAVVMSEFASYIVAMTVVPLFCSRFITNVHGGVHATASHPSLLARFNAGFDARFKAFLDRYQALLALALQRPQATLAGIVGLFAASLLLFPLLGLAFFPRTDPGLFTLMIKAPSGMRLEKTEDQIRQVEALIRRNVAPEDLQLVMSNIGSVADLPALYTTNSTEDTAFVQVALKADHKTGSFEYMDRIGKALTAEMPQLSSYLLTSGLVDAVMNQGMPAPIDVQVSTNDLPAADSVVKALTARIRELPGVGGIFTPQNNHLPAFNIEVDRIRAGQVGLTEKNVVDSLISALTSDVMISPNYWIDPQSGNNYFLSVQYPLDLIKSIADLQNLVLHGPNVKGPTTLDSVARITEMRSPNEVDHYQIRRVMDIYVAPSGEDLGRLATAIEDIVAGMPLPEGVVVTLRGSVQSMRASFHSFAVGLSLSVILVYLVLVAQFRSFVTPFIILLAVPTGITGVILMLLLSGTTLNVMSLMGVLMLSGMVVSNSILIVEFTNQLRAAGMGVEEAASQACRTRLRPVLMTSLATIIGLIPMALKLGTGSEAYAPLARVIIGGLSVSVVLTVFIVPAAYVLIFRNRDGEANAASLPEAIP</sequence>
<dbReference type="SUPFAM" id="SSF82693">
    <property type="entry name" value="Multidrug efflux transporter AcrB pore domain, PN1, PN2, PC1 and PC2 subdomains"/>
    <property type="match status" value="2"/>
</dbReference>
<keyword evidence="1" id="KW-1133">Transmembrane helix</keyword>
<dbReference type="Gene3D" id="3.30.70.1320">
    <property type="entry name" value="Multidrug efflux transporter AcrB pore domain like"/>
    <property type="match status" value="1"/>
</dbReference>
<dbReference type="Gene3D" id="3.30.70.1430">
    <property type="entry name" value="Multidrug efflux transporter AcrB pore domain"/>
    <property type="match status" value="2"/>
</dbReference>
<feature type="transmembrane region" description="Helical" evidence="1">
    <location>
        <begin position="930"/>
        <end position="955"/>
    </location>
</feature>
<protein>
    <submittedName>
        <fullName evidence="2">AcrB/AcrD/AcrF family protein</fullName>
    </submittedName>
</protein>
<feature type="transmembrane region" description="Helical" evidence="1">
    <location>
        <begin position="455"/>
        <end position="482"/>
    </location>
</feature>
<keyword evidence="3" id="KW-1185">Reference proteome</keyword>
<dbReference type="PRINTS" id="PR00702">
    <property type="entry name" value="ACRIFLAVINRP"/>
</dbReference>
<feature type="transmembrane region" description="Helical" evidence="1">
    <location>
        <begin position="384"/>
        <end position="408"/>
    </location>
</feature>
<feature type="transmembrane region" description="Helical" evidence="1">
    <location>
        <begin position="900"/>
        <end position="924"/>
    </location>
</feature>
<dbReference type="RefSeq" id="WP_169603629.1">
    <property type="nucleotide sequence ID" value="NZ_CP046565.1"/>
</dbReference>
<keyword evidence="1" id="KW-0812">Transmembrane</keyword>
<dbReference type="AlphaFoldDB" id="A0A858Q9J0"/>
<reference evidence="3" key="1">
    <citation type="submission" date="2019-12" db="EMBL/GenBank/DDBJ databases">
        <authorList>
            <person name="Awala S.I."/>
            <person name="Rhee S.K."/>
        </authorList>
    </citation>
    <scope>NUCLEOTIDE SEQUENCE [LARGE SCALE GENOMIC DNA]</scope>
    <source>
        <strain evidence="3">IM1</strain>
    </source>
</reference>